<dbReference type="InterPro" id="IPR038390">
    <property type="entry name" value="Metal_Tscrpt_repr_sf"/>
</dbReference>
<gene>
    <name evidence="3" type="ORF">B843_10390</name>
</gene>
<proteinExistence type="inferred from homology"/>
<dbReference type="KEGG" id="cvt:B843_10390"/>
<dbReference type="HOGENOM" id="CLU_130332_0_1_11"/>
<dbReference type="GO" id="GO:0046872">
    <property type="term" value="F:metal ion binding"/>
    <property type="evidence" value="ECO:0007669"/>
    <property type="project" value="InterPro"/>
</dbReference>
<dbReference type="GO" id="GO:0003677">
    <property type="term" value="F:DNA binding"/>
    <property type="evidence" value="ECO:0007669"/>
    <property type="project" value="InterPro"/>
</dbReference>
<comment type="similarity">
    <text evidence="1">Belongs to the CsoR family.</text>
</comment>
<evidence type="ECO:0000256" key="2">
    <source>
        <dbReference type="ARBA" id="ARBA00023008"/>
    </source>
</evidence>
<dbReference type="eggNOG" id="COG1937">
    <property type="taxonomic scope" value="Bacteria"/>
</dbReference>
<dbReference type="RefSeq" id="WP_025253452.1">
    <property type="nucleotide sequence ID" value="NZ_CP004353.1"/>
</dbReference>
<keyword evidence="4" id="KW-1185">Reference proteome</keyword>
<organism evidence="3 4">
    <name type="scientific">Corynebacterium vitaeruminis DSM 20294</name>
    <dbReference type="NCBI Taxonomy" id="1224164"/>
    <lineage>
        <taxon>Bacteria</taxon>
        <taxon>Bacillati</taxon>
        <taxon>Actinomycetota</taxon>
        <taxon>Actinomycetes</taxon>
        <taxon>Mycobacteriales</taxon>
        <taxon>Corynebacteriaceae</taxon>
        <taxon>Corynebacterium</taxon>
    </lineage>
</organism>
<dbReference type="InterPro" id="IPR003735">
    <property type="entry name" value="Metal_Tscrpt_repr"/>
</dbReference>
<dbReference type="GO" id="GO:0045892">
    <property type="term" value="P:negative regulation of DNA-templated transcription"/>
    <property type="evidence" value="ECO:0007669"/>
    <property type="project" value="UniProtKB-ARBA"/>
</dbReference>
<name>W5YAA7_9CORY</name>
<evidence type="ECO:0000256" key="1">
    <source>
        <dbReference type="ARBA" id="ARBA00005428"/>
    </source>
</evidence>
<evidence type="ECO:0000313" key="3">
    <source>
        <dbReference type="EMBL" id="AHI23458.1"/>
    </source>
</evidence>
<evidence type="ECO:0000313" key="4">
    <source>
        <dbReference type="Proteomes" id="UP000019222"/>
    </source>
</evidence>
<dbReference type="Gene3D" id="1.20.58.1000">
    <property type="entry name" value="Metal-sensitive repressor, helix protomer"/>
    <property type="match status" value="1"/>
</dbReference>
<evidence type="ECO:0008006" key="5">
    <source>
        <dbReference type="Google" id="ProtNLM"/>
    </source>
</evidence>
<dbReference type="EMBL" id="CP004353">
    <property type="protein sequence ID" value="AHI23458.1"/>
    <property type="molecule type" value="Genomic_DNA"/>
</dbReference>
<reference evidence="3 4" key="1">
    <citation type="submission" date="2013-02" db="EMBL/GenBank/DDBJ databases">
        <title>The complete genome sequence of Corynebacterium vitaeruminis DSM 20294.</title>
        <authorList>
            <person name="Ruckert C."/>
            <person name="Albersmeier A."/>
            <person name="Kalinowski J."/>
        </authorList>
    </citation>
    <scope>NUCLEOTIDE SEQUENCE [LARGE SCALE GENOMIC DNA]</scope>
    <source>
        <strain evidence="4">ATCC 10234</strain>
    </source>
</reference>
<accession>W5YAA7</accession>
<dbReference type="AlphaFoldDB" id="W5YAA7"/>
<protein>
    <recommendedName>
        <fullName evidence="5">Copper-sensing transcriptional repressor CsoR</fullName>
    </recommendedName>
</protein>
<dbReference type="PANTHER" id="PTHR33677:SF3">
    <property type="entry name" value="COPPER-SENSING TRANSCRIPTIONAL REPRESSOR RICR"/>
    <property type="match status" value="1"/>
</dbReference>
<dbReference type="CDD" id="cd10148">
    <property type="entry name" value="CsoR-like_DUF156"/>
    <property type="match status" value="1"/>
</dbReference>
<sequence>MSENTPAEAAHEQSHHGYISEKERYLMRLKRVEGQIRGIQRMIDEDKYCIDILTQVSAAQSALRNVALGLLDDHMRHCVRNAAIEGGEVADQKFKEVSDAVARFAR</sequence>
<dbReference type="PANTHER" id="PTHR33677">
    <property type="entry name" value="TRANSCRIPTIONAL REPRESSOR FRMR-RELATED"/>
    <property type="match status" value="1"/>
</dbReference>
<dbReference type="Pfam" id="PF02583">
    <property type="entry name" value="Trns_repr_metal"/>
    <property type="match status" value="1"/>
</dbReference>
<dbReference type="PATRIC" id="fig|1224164.3.peg.2090"/>
<keyword evidence="2" id="KW-0186">Copper</keyword>
<dbReference type="Proteomes" id="UP000019222">
    <property type="component" value="Chromosome"/>
</dbReference>
<dbReference type="STRING" id="1224164.B843_10390"/>